<dbReference type="Pfam" id="PF12705">
    <property type="entry name" value="PDDEXK_1"/>
    <property type="match status" value="1"/>
</dbReference>
<proteinExistence type="predicted"/>
<dbReference type="Gene3D" id="3.90.320.10">
    <property type="match status" value="1"/>
</dbReference>
<dbReference type="InterPro" id="IPR019925">
    <property type="entry name" value="DNA_repair_protein_predicted"/>
</dbReference>
<feature type="domain" description="PD-(D/E)XK endonuclease-like" evidence="1">
    <location>
        <begin position="650"/>
        <end position="919"/>
    </location>
</feature>
<dbReference type="EMBL" id="UOEA01000060">
    <property type="protein sequence ID" value="VAV84072.1"/>
    <property type="molecule type" value="Genomic_DNA"/>
</dbReference>
<evidence type="ECO:0000259" key="1">
    <source>
        <dbReference type="Pfam" id="PF12705"/>
    </source>
</evidence>
<evidence type="ECO:0000313" key="2">
    <source>
        <dbReference type="EMBL" id="VAV84072.1"/>
    </source>
</evidence>
<gene>
    <name evidence="2" type="ORF">MNBD_DELTA01-712</name>
</gene>
<dbReference type="NCBIfam" id="TIGR03623">
    <property type="entry name" value="probable DNA repair protein"/>
    <property type="match status" value="1"/>
</dbReference>
<organism evidence="2">
    <name type="scientific">hydrothermal vent metagenome</name>
    <dbReference type="NCBI Taxonomy" id="652676"/>
    <lineage>
        <taxon>unclassified sequences</taxon>
        <taxon>metagenomes</taxon>
        <taxon>ecological metagenomes</taxon>
    </lineage>
</organism>
<dbReference type="InterPro" id="IPR011604">
    <property type="entry name" value="PDDEXK-like_dom_sf"/>
</dbReference>
<name>A0A3B0QUX2_9ZZZZ</name>
<protein>
    <recommendedName>
        <fullName evidence="1">PD-(D/E)XK endonuclease-like domain-containing protein</fullName>
    </recommendedName>
</protein>
<sequence>MVSEKLDRVIKAVENGAVVVTVNKRLARYLSVRFEAAMVSSERAAWATPVIMPMLSWARSLLEDSWQEGRAVLITEARSSALWKKIIEEDRVIARHKVLISEGAWQAAASAYGLMKEYCAEDLGDEIYLGAEAMAFKRWSREYDKALKRLGFMDYGELVGVVCKAVASGEVALPGKVVFAGFDEVTPQRAAFIRALQQAGTEVDHWPSEPRLALDEEAILPEDAKERIECKNFRSTTQEVRAAARWIREVSASDKEGRVRVGVIVPELAGYRDIILREFRAELSPASVLPWEDIQDVFNISLGSALVAEPLVRGALDILAIGVWPEDISKMGGILLSPFLRATEEEGLALAALDGEFKRRKFLKIGLRDIRGAAAARDNESLKGVVGRLDRWIKDLEGAHKQALPAFWAERFSGLLTALGWYGGGNSLTSREYQTLESWRSLLAEFAGLGDITGLISRQDAVARLRAMAAEKIFQIETVTDSCGAVSEGCGAVSDGQEMSVEVLGILEASGQDFDHIWLMGAHDGALPGPAAPNPFIPVELQRRLGMPRATPEKMLGFAAVSLKRIFESARNFVVSYPLEIEGKEVGLSPLLKGVGKAEEGLAPSQTGCRSSSLKADTHAAFALEDMPLDEKIPLSNLEAAGLRGGTSVIKDQSECPFRAFAKYRLGARAVTLPEDGLDSAERGTIVHEALEHFWKEVGGSLRLRELKDQGELGASIGAAVGRALKGYYAKRLPKRLIDMEGERVEALVAEWLEIELKRTPFTVVQTERGEKVTIGGLSITARPDRLDELENGAKVVIDYKTGNCTKNGWLPDKLTEPQMLLYGIGSDFDAIAFASLKLPKTKFVGISKDDGMLPGVKSLENENRWREQIEGVRNWDDLMERWREALEQVASDFVAGSSSVAPSSQDACKYCELPILCRIFEAGVFDSDGSEVGQ</sequence>
<dbReference type="InterPro" id="IPR027417">
    <property type="entry name" value="P-loop_NTPase"/>
</dbReference>
<dbReference type="AlphaFoldDB" id="A0A3B0QUX2"/>
<reference evidence="2" key="1">
    <citation type="submission" date="2018-06" db="EMBL/GenBank/DDBJ databases">
        <authorList>
            <person name="Zhirakovskaya E."/>
        </authorList>
    </citation>
    <scope>NUCLEOTIDE SEQUENCE</scope>
</reference>
<dbReference type="SUPFAM" id="SSF52540">
    <property type="entry name" value="P-loop containing nucleoside triphosphate hydrolases"/>
    <property type="match status" value="1"/>
</dbReference>
<dbReference type="InterPro" id="IPR038726">
    <property type="entry name" value="PDDEXK_AddAB-type"/>
</dbReference>
<accession>A0A3B0QUX2</accession>